<dbReference type="Gene3D" id="3.40.630.10">
    <property type="entry name" value="Zn peptidases"/>
    <property type="match status" value="1"/>
</dbReference>
<keyword evidence="5" id="KW-0170">Cobalt</keyword>
<reference evidence="7 8" key="1">
    <citation type="submission" date="2020-02" db="EMBL/GenBank/DDBJ databases">
        <title>Aliifodinibius halophilus 2W32, complete genome.</title>
        <authorList>
            <person name="Li Y."/>
            <person name="Wu S."/>
        </authorList>
    </citation>
    <scope>NUCLEOTIDE SEQUENCE [LARGE SCALE GENOMIC DNA]</scope>
    <source>
        <strain evidence="7 8">2W32</strain>
    </source>
</reference>
<keyword evidence="8" id="KW-1185">Reference proteome</keyword>
<dbReference type="InterPro" id="IPR011650">
    <property type="entry name" value="Peptidase_M20_dimer"/>
</dbReference>
<organism evidence="7 8">
    <name type="scientific">Fodinibius halophilus</name>
    <dbReference type="NCBI Taxonomy" id="1736908"/>
    <lineage>
        <taxon>Bacteria</taxon>
        <taxon>Pseudomonadati</taxon>
        <taxon>Balneolota</taxon>
        <taxon>Balneolia</taxon>
        <taxon>Balneolales</taxon>
        <taxon>Balneolaceae</taxon>
        <taxon>Fodinibius</taxon>
    </lineage>
</organism>
<comment type="caution">
    <text evidence="7">The sequence shown here is derived from an EMBL/GenBank/DDBJ whole genome shotgun (WGS) entry which is preliminary data.</text>
</comment>
<dbReference type="Proteomes" id="UP000479132">
    <property type="component" value="Unassembled WGS sequence"/>
</dbReference>
<gene>
    <name evidence="7" type="ORF">G3569_07515</name>
</gene>
<evidence type="ECO:0000313" key="8">
    <source>
        <dbReference type="Proteomes" id="UP000479132"/>
    </source>
</evidence>
<feature type="domain" description="Peptidase M20 dimerisation" evidence="6">
    <location>
        <begin position="166"/>
        <end position="267"/>
    </location>
</feature>
<dbReference type="AlphaFoldDB" id="A0A6M1SWF6"/>
<dbReference type="GO" id="GO:0006526">
    <property type="term" value="P:L-arginine biosynthetic process"/>
    <property type="evidence" value="ECO:0007669"/>
    <property type="project" value="TreeGrafter"/>
</dbReference>
<dbReference type="SUPFAM" id="SSF53187">
    <property type="entry name" value="Zn-dependent exopeptidases"/>
    <property type="match status" value="1"/>
</dbReference>
<accession>A0A6M1SWF6</accession>
<dbReference type="EMBL" id="JAALLS010000008">
    <property type="protein sequence ID" value="NGP88198.1"/>
    <property type="molecule type" value="Genomic_DNA"/>
</dbReference>
<evidence type="ECO:0000259" key="6">
    <source>
        <dbReference type="Pfam" id="PF07687"/>
    </source>
</evidence>
<keyword evidence="2" id="KW-0479">Metal-binding</keyword>
<name>A0A6M1SWF6_9BACT</name>
<keyword evidence="4" id="KW-0862">Zinc</keyword>
<dbReference type="CDD" id="cd05651">
    <property type="entry name" value="M20_ArgE_DapE-like"/>
    <property type="match status" value="1"/>
</dbReference>
<evidence type="ECO:0000256" key="2">
    <source>
        <dbReference type="ARBA" id="ARBA00022723"/>
    </source>
</evidence>
<comment type="cofactor">
    <cofactor evidence="1">
        <name>Zn(2+)</name>
        <dbReference type="ChEBI" id="CHEBI:29105"/>
    </cofactor>
</comment>
<dbReference type="InterPro" id="IPR002933">
    <property type="entry name" value="Peptidase_M20"/>
</dbReference>
<protein>
    <submittedName>
        <fullName evidence="7">M20 family metallo-hydrolase</fullName>
    </submittedName>
</protein>
<sequence>MTQLLTEATDLLKQLIATRSVSGDEGATADLIQQYLEAKGVPVKRQLNNVWAMNTAFEPDRPTLLLNSHHDTVKPNSDYSRDPFQPTVEDGKVFGLGSNDAGGALVSLISTFLYFYEQQNLNYNLVLAATAEEEISGDKGISAIWDQLPEIDSAIVGEPTQMRMAVAEKGLMVLDCTANGKSGHAARGEGNNAIYTAMDDIAWIKNHQFEKISNFLGPIKMTTTIIKSGSKHNVVPNSCLFTVDVRTTDAHSNEETLDIIKQHLKSEVTPRSTRLNPSSIPPDHPLVQAGQKLGITTFGSPTLSDQALMPVPSLKMGPGKSARSHTDNEFICLSEIEEGINGYITLLKQVVH</sequence>
<dbReference type="SUPFAM" id="SSF55031">
    <property type="entry name" value="Bacterial exopeptidase dimerisation domain"/>
    <property type="match status" value="1"/>
</dbReference>
<evidence type="ECO:0000256" key="4">
    <source>
        <dbReference type="ARBA" id="ARBA00022833"/>
    </source>
</evidence>
<proteinExistence type="predicted"/>
<evidence type="ECO:0000256" key="5">
    <source>
        <dbReference type="ARBA" id="ARBA00023285"/>
    </source>
</evidence>
<dbReference type="PROSITE" id="PS00758">
    <property type="entry name" value="ARGE_DAPE_CPG2_1"/>
    <property type="match status" value="1"/>
</dbReference>
<dbReference type="Gene3D" id="3.30.70.360">
    <property type="match status" value="1"/>
</dbReference>
<dbReference type="Pfam" id="PF07687">
    <property type="entry name" value="M20_dimer"/>
    <property type="match status" value="1"/>
</dbReference>
<dbReference type="InterPro" id="IPR001261">
    <property type="entry name" value="ArgE/DapE_CS"/>
</dbReference>
<dbReference type="GO" id="GO:0008777">
    <property type="term" value="F:acetylornithine deacetylase activity"/>
    <property type="evidence" value="ECO:0007669"/>
    <property type="project" value="TreeGrafter"/>
</dbReference>
<dbReference type="InterPro" id="IPR050072">
    <property type="entry name" value="Peptidase_M20A"/>
</dbReference>
<dbReference type="PANTHER" id="PTHR43808">
    <property type="entry name" value="ACETYLORNITHINE DEACETYLASE"/>
    <property type="match status" value="1"/>
</dbReference>
<evidence type="ECO:0000256" key="1">
    <source>
        <dbReference type="ARBA" id="ARBA00001947"/>
    </source>
</evidence>
<dbReference type="PANTHER" id="PTHR43808:SF31">
    <property type="entry name" value="N-ACETYL-L-CITRULLINE DEACETYLASE"/>
    <property type="match status" value="1"/>
</dbReference>
<evidence type="ECO:0000313" key="7">
    <source>
        <dbReference type="EMBL" id="NGP88198.1"/>
    </source>
</evidence>
<dbReference type="Pfam" id="PF01546">
    <property type="entry name" value="Peptidase_M20"/>
    <property type="match status" value="1"/>
</dbReference>
<dbReference type="GO" id="GO:0046872">
    <property type="term" value="F:metal ion binding"/>
    <property type="evidence" value="ECO:0007669"/>
    <property type="project" value="UniProtKB-KW"/>
</dbReference>
<keyword evidence="3 7" id="KW-0378">Hydrolase</keyword>
<evidence type="ECO:0000256" key="3">
    <source>
        <dbReference type="ARBA" id="ARBA00022801"/>
    </source>
</evidence>
<dbReference type="InterPro" id="IPR036264">
    <property type="entry name" value="Bact_exopeptidase_dim_dom"/>
</dbReference>
<dbReference type="RefSeq" id="WP_165267686.1">
    <property type="nucleotide sequence ID" value="NZ_JAALLS010000008.1"/>
</dbReference>